<organism evidence="4 5">
    <name type="scientific">Aliidongia dinghuensis</name>
    <dbReference type="NCBI Taxonomy" id="1867774"/>
    <lineage>
        <taxon>Bacteria</taxon>
        <taxon>Pseudomonadati</taxon>
        <taxon>Pseudomonadota</taxon>
        <taxon>Alphaproteobacteria</taxon>
        <taxon>Rhodospirillales</taxon>
        <taxon>Dongiaceae</taxon>
        <taxon>Aliidongia</taxon>
    </lineage>
</organism>
<dbReference type="GO" id="GO:0044281">
    <property type="term" value="P:small molecule metabolic process"/>
    <property type="evidence" value="ECO:0007669"/>
    <property type="project" value="UniProtKB-ARBA"/>
</dbReference>
<name>A0A8J2YY97_9PROT</name>
<keyword evidence="2" id="KW-0479">Metal-binding</keyword>
<dbReference type="PANTHER" id="PTHR42796:SF7">
    <property type="entry name" value="2-DEHYDRO-3-DEOXY-D-ARABINONATE DEHYDRATASE"/>
    <property type="match status" value="1"/>
</dbReference>
<dbReference type="InterPro" id="IPR051121">
    <property type="entry name" value="FAH"/>
</dbReference>
<comment type="caution">
    <text evidence="4">The sequence shown here is derived from an EMBL/GenBank/DDBJ whole genome shotgun (WGS) entry which is preliminary data.</text>
</comment>
<dbReference type="Pfam" id="PF01557">
    <property type="entry name" value="FAA_hydrolase"/>
    <property type="match status" value="1"/>
</dbReference>
<comment type="similarity">
    <text evidence="1">Belongs to the FAH family.</text>
</comment>
<dbReference type="EMBL" id="BMJQ01000014">
    <property type="protein sequence ID" value="GGF36258.1"/>
    <property type="molecule type" value="Genomic_DNA"/>
</dbReference>
<sequence>MDRLGATLMTKTLFDHYTPADDFAAGTWVGRALVPGAGGGPAVVVVDGGELVDISRMAATTAALFELDDPVGFVRSAVRQGVRLGTVEAVLRNSDVAVRDPARPWLLSPVDCQAIKAAGVTFAASMVERVVEEQAKGDPAAADAIRQALADRIGADLGSIKPGSETASALKAALVERGLWSQYLEVGIGPDAEIFTKAQPLSSVGFGADIGVHPASTWNNPEPEIVLVVSSKGRIVGATLGNDVNLRDVEGRSALLLSKAKDNNGSTAIGPLVRLFDERFTLDEIRTTDVALRVEGTDGFVLDGLSSMNRISRDPADLVAQTVSVHHQYPDGFCLFLGTMFAPTQERAGGGGGFTHKLDDVVVIRSRHLGALVNRVRHTDEVTPWIFGVRALMANLAARGLSGPAVTPTL</sequence>
<feature type="domain" description="Fumarylacetoacetase-like C-terminal" evidence="3">
    <location>
        <begin position="200"/>
        <end position="377"/>
    </location>
</feature>
<keyword evidence="5" id="KW-1185">Reference proteome</keyword>
<gene>
    <name evidence="4" type="ORF">GCM10011611_48350</name>
</gene>
<dbReference type="PANTHER" id="PTHR42796">
    <property type="entry name" value="FUMARYLACETOACETATE HYDROLASE DOMAIN-CONTAINING PROTEIN 2A-RELATED"/>
    <property type="match status" value="1"/>
</dbReference>
<keyword evidence="4" id="KW-0378">Hydrolase</keyword>
<dbReference type="InterPro" id="IPR011234">
    <property type="entry name" value="Fumarylacetoacetase-like_C"/>
</dbReference>
<proteinExistence type="inferred from homology"/>
<dbReference type="GO" id="GO:0016787">
    <property type="term" value="F:hydrolase activity"/>
    <property type="evidence" value="ECO:0007669"/>
    <property type="project" value="UniProtKB-KW"/>
</dbReference>
<protein>
    <submittedName>
        <fullName evidence="4">Fumarylacetoacetate hydrolase</fullName>
    </submittedName>
</protein>
<reference evidence="4" key="1">
    <citation type="journal article" date="2014" name="Int. J. Syst. Evol. Microbiol.">
        <title>Complete genome sequence of Corynebacterium casei LMG S-19264T (=DSM 44701T), isolated from a smear-ripened cheese.</title>
        <authorList>
            <consortium name="US DOE Joint Genome Institute (JGI-PGF)"/>
            <person name="Walter F."/>
            <person name="Albersmeier A."/>
            <person name="Kalinowski J."/>
            <person name="Ruckert C."/>
        </authorList>
    </citation>
    <scope>NUCLEOTIDE SEQUENCE</scope>
    <source>
        <strain evidence="4">CGMCC 1.15725</strain>
    </source>
</reference>
<evidence type="ECO:0000256" key="1">
    <source>
        <dbReference type="ARBA" id="ARBA00010211"/>
    </source>
</evidence>
<reference evidence="4" key="2">
    <citation type="submission" date="2020-09" db="EMBL/GenBank/DDBJ databases">
        <authorList>
            <person name="Sun Q."/>
            <person name="Zhou Y."/>
        </authorList>
    </citation>
    <scope>NUCLEOTIDE SEQUENCE</scope>
    <source>
        <strain evidence="4">CGMCC 1.15725</strain>
    </source>
</reference>
<dbReference type="Proteomes" id="UP000646365">
    <property type="component" value="Unassembled WGS sequence"/>
</dbReference>
<dbReference type="Gene3D" id="3.90.850.10">
    <property type="entry name" value="Fumarylacetoacetase-like, C-terminal domain"/>
    <property type="match status" value="1"/>
</dbReference>
<dbReference type="InterPro" id="IPR036663">
    <property type="entry name" value="Fumarylacetoacetase_C_sf"/>
</dbReference>
<dbReference type="AlphaFoldDB" id="A0A8J2YY97"/>
<accession>A0A8J2YY97</accession>
<evidence type="ECO:0000313" key="5">
    <source>
        <dbReference type="Proteomes" id="UP000646365"/>
    </source>
</evidence>
<dbReference type="GO" id="GO:0046872">
    <property type="term" value="F:metal ion binding"/>
    <property type="evidence" value="ECO:0007669"/>
    <property type="project" value="UniProtKB-KW"/>
</dbReference>
<dbReference type="SUPFAM" id="SSF56529">
    <property type="entry name" value="FAH"/>
    <property type="match status" value="1"/>
</dbReference>
<evidence type="ECO:0000259" key="3">
    <source>
        <dbReference type="Pfam" id="PF01557"/>
    </source>
</evidence>
<evidence type="ECO:0000313" key="4">
    <source>
        <dbReference type="EMBL" id="GGF36258.1"/>
    </source>
</evidence>
<evidence type="ECO:0000256" key="2">
    <source>
        <dbReference type="ARBA" id="ARBA00022723"/>
    </source>
</evidence>